<comment type="subcellular location">
    <subcellularLocation>
        <location evidence="1 9">Cell membrane</location>
        <topology evidence="1 9">Multi-pass membrane protein</topology>
    </subcellularLocation>
</comment>
<evidence type="ECO:0000313" key="12">
    <source>
        <dbReference type="Proteomes" id="UP001162734"/>
    </source>
</evidence>
<dbReference type="InterPro" id="IPR003010">
    <property type="entry name" value="C-N_Hydrolase"/>
</dbReference>
<dbReference type="InterPro" id="IPR004563">
    <property type="entry name" value="Apolipo_AcylTrfase"/>
</dbReference>
<gene>
    <name evidence="9 11" type="primary">lnt</name>
    <name evidence="11" type="ORF">AMPC_13880</name>
</gene>
<evidence type="ECO:0000256" key="7">
    <source>
        <dbReference type="ARBA" id="ARBA00023136"/>
    </source>
</evidence>
<dbReference type="HAMAP" id="MF_01148">
    <property type="entry name" value="Lnt"/>
    <property type="match status" value="1"/>
</dbReference>
<feature type="transmembrane region" description="Helical" evidence="9">
    <location>
        <begin position="63"/>
        <end position="82"/>
    </location>
</feature>
<feature type="transmembrane region" description="Helical" evidence="9">
    <location>
        <begin position="38"/>
        <end position="54"/>
    </location>
</feature>
<feature type="transmembrane region" description="Helical" evidence="9">
    <location>
        <begin position="94"/>
        <end position="118"/>
    </location>
</feature>
<evidence type="ECO:0000256" key="2">
    <source>
        <dbReference type="ARBA" id="ARBA00010065"/>
    </source>
</evidence>
<accession>A0ABN6N6W3</accession>
<organism evidence="11 12">
    <name type="scientific">Anaeromyxobacter paludicola</name>
    <dbReference type="NCBI Taxonomy" id="2918171"/>
    <lineage>
        <taxon>Bacteria</taxon>
        <taxon>Pseudomonadati</taxon>
        <taxon>Myxococcota</taxon>
        <taxon>Myxococcia</taxon>
        <taxon>Myxococcales</taxon>
        <taxon>Cystobacterineae</taxon>
        <taxon>Anaeromyxobacteraceae</taxon>
        <taxon>Anaeromyxobacter</taxon>
    </lineage>
</organism>
<feature type="transmembrane region" description="Helical" evidence="9">
    <location>
        <begin position="170"/>
        <end position="193"/>
    </location>
</feature>
<comment type="pathway">
    <text evidence="9">Protein modification; lipoprotein biosynthesis (N-acyl transfer).</text>
</comment>
<dbReference type="PANTHER" id="PTHR38686:SF1">
    <property type="entry name" value="APOLIPOPROTEIN N-ACYLTRANSFERASE"/>
    <property type="match status" value="1"/>
</dbReference>
<evidence type="ECO:0000256" key="8">
    <source>
        <dbReference type="ARBA" id="ARBA00023315"/>
    </source>
</evidence>
<evidence type="ECO:0000256" key="4">
    <source>
        <dbReference type="ARBA" id="ARBA00022679"/>
    </source>
</evidence>
<dbReference type="PROSITE" id="PS50263">
    <property type="entry name" value="CN_HYDROLASE"/>
    <property type="match status" value="1"/>
</dbReference>
<keyword evidence="8 9" id="KW-0012">Acyltransferase</keyword>
<keyword evidence="12" id="KW-1185">Reference proteome</keyword>
<evidence type="ECO:0000259" key="10">
    <source>
        <dbReference type="PROSITE" id="PS50263"/>
    </source>
</evidence>
<dbReference type="CDD" id="cd07571">
    <property type="entry name" value="ALP_N-acyl_transferase"/>
    <property type="match status" value="1"/>
</dbReference>
<protein>
    <recommendedName>
        <fullName evidence="9">Apolipoprotein N-acyltransferase</fullName>
        <shortName evidence="9">ALP N-acyltransferase</shortName>
        <ecNumber evidence="9">2.3.1.269</ecNumber>
    </recommendedName>
</protein>
<reference evidence="12" key="1">
    <citation type="journal article" date="2022" name="Int. J. Syst. Evol. Microbiol.">
        <title>Anaeromyxobacter oryzae sp. nov., Anaeromyxobacter diazotrophicus sp. nov. and Anaeromyxobacter paludicola sp. nov., isolated from paddy soils.</title>
        <authorList>
            <person name="Itoh H."/>
            <person name="Xu Z."/>
            <person name="Mise K."/>
            <person name="Masuda Y."/>
            <person name="Ushijima N."/>
            <person name="Hayakawa C."/>
            <person name="Shiratori Y."/>
            <person name="Senoo K."/>
        </authorList>
    </citation>
    <scope>NUCLEOTIDE SEQUENCE [LARGE SCALE GENOMIC DNA]</scope>
    <source>
        <strain evidence="12">Red630</strain>
    </source>
</reference>
<dbReference type="EMBL" id="AP025592">
    <property type="protein sequence ID" value="BDG08275.1"/>
    <property type="molecule type" value="Genomic_DNA"/>
</dbReference>
<dbReference type="InterPro" id="IPR036526">
    <property type="entry name" value="C-N_Hydrolase_sf"/>
</dbReference>
<comment type="catalytic activity">
    <reaction evidence="9">
        <text>N-terminal S-1,2-diacyl-sn-glyceryl-L-cysteinyl-[lipoprotein] + a glycerophospholipid = N-acyl-S-1,2-diacyl-sn-glyceryl-L-cysteinyl-[lipoprotein] + a 2-acyl-sn-glycero-3-phospholipid + H(+)</text>
        <dbReference type="Rhea" id="RHEA:48228"/>
        <dbReference type="Rhea" id="RHEA-COMP:14681"/>
        <dbReference type="Rhea" id="RHEA-COMP:14684"/>
        <dbReference type="ChEBI" id="CHEBI:15378"/>
        <dbReference type="ChEBI" id="CHEBI:136912"/>
        <dbReference type="ChEBI" id="CHEBI:140656"/>
        <dbReference type="ChEBI" id="CHEBI:140657"/>
        <dbReference type="ChEBI" id="CHEBI:140660"/>
        <dbReference type="EC" id="2.3.1.269"/>
    </reaction>
</comment>
<feature type="transmembrane region" description="Helical" evidence="9">
    <location>
        <begin position="524"/>
        <end position="542"/>
    </location>
</feature>
<keyword evidence="6 9" id="KW-1133">Transmembrane helix</keyword>
<keyword evidence="3 9" id="KW-1003">Cell membrane</keyword>
<feature type="transmembrane region" description="Helical" evidence="9">
    <location>
        <begin position="130"/>
        <end position="150"/>
    </location>
</feature>
<evidence type="ECO:0000256" key="1">
    <source>
        <dbReference type="ARBA" id="ARBA00004651"/>
    </source>
</evidence>
<dbReference type="Gene3D" id="3.60.110.10">
    <property type="entry name" value="Carbon-nitrogen hydrolase"/>
    <property type="match status" value="1"/>
</dbReference>
<comment type="similarity">
    <text evidence="2 9">Belongs to the CN hydrolase family. Apolipoprotein N-acyltransferase subfamily.</text>
</comment>
<dbReference type="Pfam" id="PF00795">
    <property type="entry name" value="CN_hydrolase"/>
    <property type="match status" value="1"/>
</dbReference>
<dbReference type="Proteomes" id="UP001162734">
    <property type="component" value="Chromosome"/>
</dbReference>
<keyword evidence="7 9" id="KW-0472">Membrane</keyword>
<evidence type="ECO:0000256" key="3">
    <source>
        <dbReference type="ARBA" id="ARBA00022475"/>
    </source>
</evidence>
<evidence type="ECO:0000256" key="9">
    <source>
        <dbReference type="HAMAP-Rule" id="MF_01148"/>
    </source>
</evidence>
<comment type="function">
    <text evidence="9">Catalyzes the phospholipid dependent N-acylation of the N-terminal cysteine of apolipoprotein, the last step in lipoprotein maturation.</text>
</comment>
<sequence length="559" mass="60200">MSWPRSLALCVASGLLLALALPLAIPFVSLHELDPAGHLEWLAWVGLVPALFALQRAPGWKSAFALGLAAGLAYFYAAIWWVNHAMTSFGGVPLPTALAGLSLLVLYMAFHWALAFALARAIGARLRWPLWAVLPPVWVAAELSRNYLFTGFPWANLGYLQARHPLPSQLAALGGVYLVAALLVLVNGVVHALLEARLARRPVPWRVAGAGAAAVALSLGWGAVHLRQVRAAAAAAPKLKVGLVQGNVNQSVKNEMRQHGSFILGRFLPLTAEADRRGADLVAWPEASFPWLVSPELGTFELPTLRFPRLTHAHLLLGAVTSGTVVKEDGRRELVGGNSVFLAGPDLKVLGRYQKHHLVPFGEYVPLQEYLPFIRQVVPPMVPQVPGAQLRTLSYRGAEGEVRIAPMICFDAIFPEVSVALARQRPDLLVNPTNDAWYGYSSGPYQFLAIVRLRAIETMRAVARPAYAGVSALVLPTGELAPGAIDLGPVDPDLAPDPEEPARLLVGEVPRMSGETLYTRTGDVFAYACVAFTLAGLATLAMRRRERSAAPHPARAPGP</sequence>
<feature type="transmembrane region" description="Helical" evidence="9">
    <location>
        <begin position="205"/>
        <end position="224"/>
    </location>
</feature>
<feature type="domain" description="CN hydrolase" evidence="10">
    <location>
        <begin position="244"/>
        <end position="511"/>
    </location>
</feature>
<proteinExistence type="inferred from homology"/>
<dbReference type="RefSeq" id="WP_248345459.1">
    <property type="nucleotide sequence ID" value="NZ_AP025592.1"/>
</dbReference>
<evidence type="ECO:0000256" key="6">
    <source>
        <dbReference type="ARBA" id="ARBA00022989"/>
    </source>
</evidence>
<dbReference type="NCBIfam" id="TIGR00546">
    <property type="entry name" value="lnt"/>
    <property type="match status" value="1"/>
</dbReference>
<dbReference type="Pfam" id="PF20154">
    <property type="entry name" value="LNT_N"/>
    <property type="match status" value="1"/>
</dbReference>
<dbReference type="EC" id="2.3.1.269" evidence="9"/>
<dbReference type="InterPro" id="IPR045378">
    <property type="entry name" value="LNT_N"/>
</dbReference>
<name>A0ABN6N6W3_9BACT</name>
<dbReference type="PANTHER" id="PTHR38686">
    <property type="entry name" value="APOLIPOPROTEIN N-ACYLTRANSFERASE"/>
    <property type="match status" value="1"/>
</dbReference>
<evidence type="ECO:0000313" key="11">
    <source>
        <dbReference type="EMBL" id="BDG08275.1"/>
    </source>
</evidence>
<dbReference type="SUPFAM" id="SSF56317">
    <property type="entry name" value="Carbon-nitrogen hydrolase"/>
    <property type="match status" value="1"/>
</dbReference>
<keyword evidence="5 9" id="KW-0812">Transmembrane</keyword>
<keyword evidence="4 9" id="KW-0808">Transferase</keyword>
<evidence type="ECO:0000256" key="5">
    <source>
        <dbReference type="ARBA" id="ARBA00022692"/>
    </source>
</evidence>